<evidence type="ECO:0000256" key="7">
    <source>
        <dbReference type="SAM" id="Phobius"/>
    </source>
</evidence>
<dbReference type="eggNOG" id="ENOG502RYVA">
    <property type="taxonomic scope" value="Eukaryota"/>
</dbReference>
<keyword evidence="4 7" id="KW-0812">Transmembrane</keyword>
<dbReference type="Bgee" id="ENSCPOG00000038235">
    <property type="expression patterns" value="Expressed in adult mammalian kidney and 13 other cell types or tissues"/>
</dbReference>
<feature type="transmembrane region" description="Helical" evidence="7">
    <location>
        <begin position="171"/>
        <end position="196"/>
    </location>
</feature>
<dbReference type="GO" id="GO:0005654">
    <property type="term" value="C:nucleoplasm"/>
    <property type="evidence" value="ECO:0007669"/>
    <property type="project" value="Ensembl"/>
</dbReference>
<evidence type="ECO:0000256" key="2">
    <source>
        <dbReference type="ARBA" id="ARBA00006314"/>
    </source>
</evidence>
<dbReference type="GO" id="GO:0048471">
    <property type="term" value="C:perinuclear region of cytoplasm"/>
    <property type="evidence" value="ECO:0007669"/>
    <property type="project" value="Ensembl"/>
</dbReference>
<dbReference type="GeneTree" id="ENSGT00390000013749"/>
<dbReference type="STRING" id="10141.ENSCPOP00000023554"/>
<evidence type="ECO:0000256" key="1">
    <source>
        <dbReference type="ARBA" id="ARBA00004141"/>
    </source>
</evidence>
<dbReference type="InParanoid" id="A0A286XDR1"/>
<reference evidence="8" key="2">
    <citation type="submission" date="2025-08" db="UniProtKB">
        <authorList>
            <consortium name="Ensembl"/>
        </authorList>
    </citation>
    <scope>IDENTIFICATION</scope>
    <source>
        <strain evidence="8">2N</strain>
    </source>
</reference>
<dbReference type="OMA" id="IGFRDEN"/>
<evidence type="ECO:0000313" key="8">
    <source>
        <dbReference type="Ensembl" id="ENSCPOP00000023554.1"/>
    </source>
</evidence>
<dbReference type="RefSeq" id="XP_005008150.1">
    <property type="nucleotide sequence ID" value="XM_005008093.4"/>
</dbReference>
<dbReference type="PANTHER" id="PTHR31592">
    <property type="entry name" value="TRANSMEMBRANE PROTEIN 192"/>
    <property type="match status" value="1"/>
</dbReference>
<accession>A0A286XDR1</accession>
<feature type="transmembrane region" description="Helical" evidence="7">
    <location>
        <begin position="52"/>
        <end position="74"/>
    </location>
</feature>
<name>A0A286XDR1_CAVPO</name>
<evidence type="ECO:0000256" key="3">
    <source>
        <dbReference type="ARBA" id="ARBA00014635"/>
    </source>
</evidence>
<organism evidence="8 9">
    <name type="scientific">Cavia porcellus</name>
    <name type="common">Guinea pig</name>
    <dbReference type="NCBI Taxonomy" id="10141"/>
    <lineage>
        <taxon>Eukaryota</taxon>
        <taxon>Metazoa</taxon>
        <taxon>Chordata</taxon>
        <taxon>Craniata</taxon>
        <taxon>Vertebrata</taxon>
        <taxon>Euteleostomi</taxon>
        <taxon>Mammalia</taxon>
        <taxon>Eutheria</taxon>
        <taxon>Euarchontoglires</taxon>
        <taxon>Glires</taxon>
        <taxon>Rodentia</taxon>
        <taxon>Hystricomorpha</taxon>
        <taxon>Caviidae</taxon>
        <taxon>Cavia</taxon>
    </lineage>
</organism>
<feature type="transmembrane region" description="Helical" evidence="7">
    <location>
        <begin position="94"/>
        <end position="114"/>
    </location>
</feature>
<dbReference type="Pfam" id="PF14802">
    <property type="entry name" value="TMEM192"/>
    <property type="match status" value="1"/>
</dbReference>
<sequence>MAARARMEDASAEGSLDLVQSIEEDPLLDTRLPPHHSLQAHFSPSFQPLPTALMAVLLLLIHVLFVVLAFLTGMLCSYPDPKEDRCPGNYTSPLKAQSVIVLGKVALWLLHLLLERYLQHHHDRVRGRGYSHIDRATRPLKSLALLTHSAGNAALLLVLGAQHSFPGPGTLYLALILAVLTLELLCSMTWLLLYAVKIRKFNRAKPQPDVLEEEKICSLPNGVPSETGFRTSSHLEAVVEKQADVIAHLRRHNALLSRRLLALAASEPGSQHGRT</sequence>
<dbReference type="GO" id="GO:0005765">
    <property type="term" value="C:lysosomal membrane"/>
    <property type="evidence" value="ECO:0007669"/>
    <property type="project" value="Ensembl"/>
</dbReference>
<dbReference type="AlphaFoldDB" id="A0A286XDR1"/>
<dbReference type="GO" id="GO:0042803">
    <property type="term" value="F:protein homodimerization activity"/>
    <property type="evidence" value="ECO:0007669"/>
    <property type="project" value="Ensembl"/>
</dbReference>
<dbReference type="KEGG" id="cpoc:100721948"/>
<protein>
    <recommendedName>
        <fullName evidence="3">Transmembrane protein 192</fullName>
    </recommendedName>
</protein>
<keyword evidence="5 7" id="KW-1133">Transmembrane helix</keyword>
<comment type="subcellular location">
    <subcellularLocation>
        <location evidence="1">Membrane</location>
        <topology evidence="1">Multi-pass membrane protein</topology>
    </subcellularLocation>
</comment>
<dbReference type="Ensembl" id="ENSCPOT00000036829.1">
    <property type="protein sequence ID" value="ENSCPOP00000023554.1"/>
    <property type="gene ID" value="ENSCPOG00000038235.1"/>
</dbReference>
<dbReference type="EMBL" id="AAKN02003159">
    <property type="status" value="NOT_ANNOTATED_CDS"/>
    <property type="molecule type" value="Genomic_DNA"/>
</dbReference>
<evidence type="ECO:0000313" key="9">
    <source>
        <dbReference type="Proteomes" id="UP000005447"/>
    </source>
</evidence>
<dbReference type="OrthoDB" id="6277625at2759"/>
<dbReference type="PANTHER" id="PTHR31592:SF1">
    <property type="entry name" value="TRANSMEMBRANE PROTEIN 192"/>
    <property type="match status" value="1"/>
</dbReference>
<comment type="similarity">
    <text evidence="2">Belongs to the TMEM192 family.</text>
</comment>
<reference evidence="8" key="3">
    <citation type="submission" date="2025-09" db="UniProtKB">
        <authorList>
            <consortium name="Ensembl"/>
        </authorList>
    </citation>
    <scope>IDENTIFICATION</scope>
    <source>
        <strain evidence="8">2N</strain>
    </source>
</reference>
<dbReference type="FunCoup" id="A0A286XDR1">
    <property type="interactions" value="2567"/>
</dbReference>
<keyword evidence="9" id="KW-1185">Reference proteome</keyword>
<reference evidence="9" key="1">
    <citation type="journal article" date="2011" name="Nature">
        <title>A high-resolution map of human evolutionary constraint using 29 mammals.</title>
        <authorList>
            <person name="Lindblad-Toh K."/>
            <person name="Garber M."/>
            <person name="Zuk O."/>
            <person name="Lin M.F."/>
            <person name="Parker B.J."/>
            <person name="Washietl S."/>
            <person name="Kheradpour P."/>
            <person name="Ernst J."/>
            <person name="Jordan G."/>
            <person name="Mauceli E."/>
            <person name="Ward L.D."/>
            <person name="Lowe C.B."/>
            <person name="Holloway A.K."/>
            <person name="Clamp M."/>
            <person name="Gnerre S."/>
            <person name="Alfoldi J."/>
            <person name="Beal K."/>
            <person name="Chang J."/>
            <person name="Clawson H."/>
            <person name="Cuff J."/>
            <person name="Di Palma F."/>
            <person name="Fitzgerald S."/>
            <person name="Flicek P."/>
            <person name="Guttman M."/>
            <person name="Hubisz M.J."/>
            <person name="Jaffe D.B."/>
            <person name="Jungreis I."/>
            <person name="Kent W.J."/>
            <person name="Kostka D."/>
            <person name="Lara M."/>
            <person name="Martins A.L."/>
            <person name="Massingham T."/>
            <person name="Moltke I."/>
            <person name="Raney B.J."/>
            <person name="Rasmussen M.D."/>
            <person name="Robinson J."/>
            <person name="Stark A."/>
            <person name="Vilella A.J."/>
            <person name="Wen J."/>
            <person name="Xie X."/>
            <person name="Zody M.C."/>
            <person name="Baldwin J."/>
            <person name="Bloom T."/>
            <person name="Chin C.W."/>
            <person name="Heiman D."/>
            <person name="Nicol R."/>
            <person name="Nusbaum C."/>
            <person name="Young S."/>
            <person name="Wilkinson J."/>
            <person name="Worley K.C."/>
            <person name="Kovar C.L."/>
            <person name="Muzny D.M."/>
            <person name="Gibbs R.A."/>
            <person name="Cree A."/>
            <person name="Dihn H.H."/>
            <person name="Fowler G."/>
            <person name="Jhangiani S."/>
            <person name="Joshi V."/>
            <person name="Lee S."/>
            <person name="Lewis L.R."/>
            <person name="Nazareth L.V."/>
            <person name="Okwuonu G."/>
            <person name="Santibanez J."/>
            <person name="Warren W.C."/>
            <person name="Mardis E.R."/>
            <person name="Weinstock G.M."/>
            <person name="Wilson R.K."/>
            <person name="Delehaunty K."/>
            <person name="Dooling D."/>
            <person name="Fronik C."/>
            <person name="Fulton L."/>
            <person name="Fulton B."/>
            <person name="Graves T."/>
            <person name="Minx P."/>
            <person name="Sodergren E."/>
            <person name="Birney E."/>
            <person name="Margulies E.H."/>
            <person name="Herrero J."/>
            <person name="Green E.D."/>
            <person name="Haussler D."/>
            <person name="Siepel A."/>
            <person name="Goldman N."/>
            <person name="Pollard K.S."/>
            <person name="Pedersen J.S."/>
            <person name="Lander E.S."/>
            <person name="Kellis M."/>
        </authorList>
    </citation>
    <scope>NUCLEOTIDE SEQUENCE [LARGE SCALE GENOMIC DNA]</scope>
    <source>
        <strain evidence="9">2N</strain>
    </source>
</reference>
<dbReference type="InterPro" id="IPR029399">
    <property type="entry name" value="TMEM192"/>
</dbReference>
<dbReference type="GeneID" id="100721948"/>
<dbReference type="Proteomes" id="UP000005447">
    <property type="component" value="Unassembled WGS sequence"/>
</dbReference>
<evidence type="ECO:0000256" key="5">
    <source>
        <dbReference type="ARBA" id="ARBA00022989"/>
    </source>
</evidence>
<proteinExistence type="inferred from homology"/>
<evidence type="ECO:0000256" key="4">
    <source>
        <dbReference type="ARBA" id="ARBA00022692"/>
    </source>
</evidence>
<feature type="transmembrane region" description="Helical" evidence="7">
    <location>
        <begin position="143"/>
        <end position="165"/>
    </location>
</feature>
<dbReference type="GO" id="GO:0005770">
    <property type="term" value="C:late endosome"/>
    <property type="evidence" value="ECO:0007669"/>
    <property type="project" value="Ensembl"/>
</dbReference>
<evidence type="ECO:0000256" key="6">
    <source>
        <dbReference type="ARBA" id="ARBA00023136"/>
    </source>
</evidence>
<gene>
    <name evidence="8" type="primary">TMEM192</name>
</gene>
<keyword evidence="6 7" id="KW-0472">Membrane</keyword>
<dbReference type="VEuPathDB" id="HostDB:ENSCPOG00000038235"/>
<dbReference type="CTD" id="201931"/>